<dbReference type="Proteomes" id="UP000653305">
    <property type="component" value="Unassembled WGS sequence"/>
</dbReference>
<name>A0A830C1I9_9LAMI</name>
<organism evidence="1 2">
    <name type="scientific">Phtheirospermum japonicum</name>
    <dbReference type="NCBI Taxonomy" id="374723"/>
    <lineage>
        <taxon>Eukaryota</taxon>
        <taxon>Viridiplantae</taxon>
        <taxon>Streptophyta</taxon>
        <taxon>Embryophyta</taxon>
        <taxon>Tracheophyta</taxon>
        <taxon>Spermatophyta</taxon>
        <taxon>Magnoliopsida</taxon>
        <taxon>eudicotyledons</taxon>
        <taxon>Gunneridae</taxon>
        <taxon>Pentapetalae</taxon>
        <taxon>asterids</taxon>
        <taxon>lamiids</taxon>
        <taxon>Lamiales</taxon>
        <taxon>Orobanchaceae</taxon>
        <taxon>Orobanchaceae incertae sedis</taxon>
        <taxon>Phtheirospermum</taxon>
    </lineage>
</organism>
<gene>
    <name evidence="1" type="ORF">PHJA_001347300</name>
</gene>
<dbReference type="AlphaFoldDB" id="A0A830C1I9"/>
<comment type="caution">
    <text evidence="1">The sequence shown here is derived from an EMBL/GenBank/DDBJ whole genome shotgun (WGS) entry which is preliminary data.</text>
</comment>
<reference evidence="1" key="1">
    <citation type="submission" date="2020-07" db="EMBL/GenBank/DDBJ databases">
        <title>Ethylene signaling mediates host invasion by parasitic plants.</title>
        <authorList>
            <person name="Yoshida S."/>
        </authorList>
    </citation>
    <scope>NUCLEOTIDE SEQUENCE</scope>
    <source>
        <strain evidence="1">Okayama</strain>
    </source>
</reference>
<evidence type="ECO:0000313" key="2">
    <source>
        <dbReference type="Proteomes" id="UP000653305"/>
    </source>
</evidence>
<keyword evidence="2" id="KW-1185">Reference proteome</keyword>
<feature type="non-terminal residue" evidence="1">
    <location>
        <position position="1"/>
    </location>
</feature>
<sequence length="66" mass="7539">IKQSSQNAGARDGKNLILCASPYQLILEEYYLVKIQVLFLMRYSTFEMSINLSTSTLSCRQVIFIS</sequence>
<protein>
    <submittedName>
        <fullName evidence="1">Inositol transporter 4</fullName>
    </submittedName>
</protein>
<accession>A0A830C1I9</accession>
<evidence type="ECO:0000313" key="1">
    <source>
        <dbReference type="EMBL" id="GFP92032.1"/>
    </source>
</evidence>
<dbReference type="EMBL" id="BMAC01000263">
    <property type="protein sequence ID" value="GFP92032.1"/>
    <property type="molecule type" value="Genomic_DNA"/>
</dbReference>
<proteinExistence type="predicted"/>